<feature type="binding site" evidence="6">
    <location>
        <position position="223"/>
    </location>
    <ligand>
        <name>ATP</name>
        <dbReference type="ChEBI" id="CHEBI:30616"/>
    </ligand>
</feature>
<feature type="domain" description="Protein kinase" evidence="8">
    <location>
        <begin position="193"/>
        <end position="453"/>
    </location>
</feature>
<dbReference type="Gene3D" id="3.10.20.90">
    <property type="entry name" value="Phosphatidylinositol 3-kinase Catalytic Subunit, Chain A, domain 1"/>
    <property type="match status" value="1"/>
</dbReference>
<protein>
    <submittedName>
        <fullName evidence="10">Protein kinase domain-containing protein</fullName>
    </submittedName>
</protein>
<feature type="compositionally biased region" description="Polar residues" evidence="7">
    <location>
        <begin position="15"/>
        <end position="27"/>
    </location>
</feature>
<dbReference type="Proteomes" id="UP000887540">
    <property type="component" value="Unplaced"/>
</dbReference>
<reference evidence="10" key="1">
    <citation type="submission" date="2022-11" db="UniProtKB">
        <authorList>
            <consortium name="WormBaseParasite"/>
        </authorList>
    </citation>
    <scope>IDENTIFICATION</scope>
</reference>
<dbReference type="PROSITE" id="PS50011">
    <property type="entry name" value="PROTEIN_KINASE_DOM"/>
    <property type="match status" value="1"/>
</dbReference>
<evidence type="ECO:0000256" key="4">
    <source>
        <dbReference type="ARBA" id="ARBA00022777"/>
    </source>
</evidence>
<keyword evidence="2" id="KW-0808">Transferase</keyword>
<feature type="region of interest" description="Disordered" evidence="7">
    <location>
        <begin position="8"/>
        <end position="27"/>
    </location>
</feature>
<dbReference type="SMART" id="SM00666">
    <property type="entry name" value="PB1"/>
    <property type="match status" value="1"/>
</dbReference>
<dbReference type="SUPFAM" id="SSF56112">
    <property type="entry name" value="Protein kinase-like (PK-like)"/>
    <property type="match status" value="1"/>
</dbReference>
<accession>A0A914CAW2</accession>
<dbReference type="InterPro" id="IPR011009">
    <property type="entry name" value="Kinase-like_dom_sf"/>
</dbReference>
<dbReference type="Pfam" id="PF00069">
    <property type="entry name" value="Pkinase"/>
    <property type="match status" value="1"/>
</dbReference>
<evidence type="ECO:0000256" key="2">
    <source>
        <dbReference type="ARBA" id="ARBA00022679"/>
    </source>
</evidence>
<evidence type="ECO:0000313" key="9">
    <source>
        <dbReference type="Proteomes" id="UP000887540"/>
    </source>
</evidence>
<evidence type="ECO:0000256" key="7">
    <source>
        <dbReference type="SAM" id="MobiDB-lite"/>
    </source>
</evidence>
<keyword evidence="5 6" id="KW-0067">ATP-binding</keyword>
<dbReference type="PANTHER" id="PTHR11584">
    <property type="entry name" value="SERINE/THREONINE PROTEIN KINASE"/>
    <property type="match status" value="1"/>
</dbReference>
<evidence type="ECO:0000256" key="6">
    <source>
        <dbReference type="PROSITE-ProRule" id="PRU10141"/>
    </source>
</evidence>
<dbReference type="WBParaSite" id="ACRNAN_Path_643.g2408.t1">
    <property type="protein sequence ID" value="ACRNAN_Path_643.g2408.t1"/>
    <property type="gene ID" value="ACRNAN_Path_643.g2408"/>
</dbReference>
<dbReference type="Pfam" id="PF00564">
    <property type="entry name" value="PB1"/>
    <property type="match status" value="1"/>
</dbReference>
<dbReference type="InterPro" id="IPR000270">
    <property type="entry name" value="PB1_dom"/>
</dbReference>
<keyword evidence="3 6" id="KW-0547">Nucleotide-binding</keyword>
<keyword evidence="4" id="KW-0418">Kinase</keyword>
<evidence type="ECO:0000256" key="3">
    <source>
        <dbReference type="ARBA" id="ARBA00022741"/>
    </source>
</evidence>
<dbReference type="SMART" id="SM00220">
    <property type="entry name" value="S_TKc"/>
    <property type="match status" value="1"/>
</dbReference>
<dbReference type="GO" id="GO:0004674">
    <property type="term" value="F:protein serine/threonine kinase activity"/>
    <property type="evidence" value="ECO:0007669"/>
    <property type="project" value="UniProtKB-KW"/>
</dbReference>
<dbReference type="PANTHER" id="PTHR11584:SF369">
    <property type="entry name" value="MITOGEN-ACTIVATED PROTEIN KINASE KINASE KINASE 19-RELATED"/>
    <property type="match status" value="1"/>
</dbReference>
<evidence type="ECO:0000256" key="1">
    <source>
        <dbReference type="ARBA" id="ARBA00022527"/>
    </source>
</evidence>
<dbReference type="AlphaFoldDB" id="A0A914CAW2"/>
<evidence type="ECO:0000256" key="5">
    <source>
        <dbReference type="ARBA" id="ARBA00022840"/>
    </source>
</evidence>
<dbReference type="InterPro" id="IPR000719">
    <property type="entry name" value="Prot_kinase_dom"/>
</dbReference>
<dbReference type="InterPro" id="IPR017441">
    <property type="entry name" value="Protein_kinase_ATP_BS"/>
</dbReference>
<evidence type="ECO:0000259" key="8">
    <source>
        <dbReference type="PROSITE" id="PS50011"/>
    </source>
</evidence>
<dbReference type="GO" id="GO:0035556">
    <property type="term" value="P:intracellular signal transduction"/>
    <property type="evidence" value="ECO:0007669"/>
    <property type="project" value="UniProtKB-ARBA"/>
</dbReference>
<keyword evidence="1" id="KW-0723">Serine/threonine-protein kinase</keyword>
<sequence length="467" mass="52661">MVVKVSRELARHNMNEPSQNGSTSQENQDIVNDLRSLFLGEKLNKLKIKVQYKEERSAIDLERPVNFSSLETYFTQKYRKSLSIYYTTSSRDLLIQIKNQEDLDEIVRLYDASGSTKRLRLILSQKRDAPEYKISESNAGIITSITETSFTETTESQASIASASACSGFYGSTSSKLTEEIANGNTPRPPTCWREGACLGRGAFGSVYVCFDVGTATHLAVKKIYLRNNNNRSLRRKLANFEYEINLFSTLSHPNIVQYKGMQQTSDCVNIFMEYMTGGSLKEQINTYGAVPPEVARDFTGQILSGLEYLHSLSIVHRDIKSSNILRHADPPRVKIGDFGSAKQLQAICSEQGVDYEGTPHYTAPEVIKDSRKFDPKSDIWSVAITLIEMLTTRTPWAELEPGAVVYKIAYEPIAYQLPSSVPKSMRQTIELMHGTIPEKRPNASQLLQSEFFQMSRDAFKRQCQAR</sequence>
<organism evidence="9 10">
    <name type="scientific">Acrobeloides nanus</name>
    <dbReference type="NCBI Taxonomy" id="290746"/>
    <lineage>
        <taxon>Eukaryota</taxon>
        <taxon>Metazoa</taxon>
        <taxon>Ecdysozoa</taxon>
        <taxon>Nematoda</taxon>
        <taxon>Chromadorea</taxon>
        <taxon>Rhabditida</taxon>
        <taxon>Tylenchina</taxon>
        <taxon>Cephalobomorpha</taxon>
        <taxon>Cephaloboidea</taxon>
        <taxon>Cephalobidae</taxon>
        <taxon>Acrobeloides</taxon>
    </lineage>
</organism>
<dbReference type="SUPFAM" id="SSF54277">
    <property type="entry name" value="CAD &amp; PB1 domains"/>
    <property type="match status" value="1"/>
</dbReference>
<proteinExistence type="predicted"/>
<dbReference type="GO" id="GO:0005524">
    <property type="term" value="F:ATP binding"/>
    <property type="evidence" value="ECO:0007669"/>
    <property type="project" value="UniProtKB-UniRule"/>
</dbReference>
<name>A0A914CAW2_9BILA</name>
<keyword evidence="9" id="KW-1185">Reference proteome</keyword>
<evidence type="ECO:0000313" key="10">
    <source>
        <dbReference type="WBParaSite" id="ACRNAN_Path_643.g2408.t1"/>
    </source>
</evidence>
<dbReference type="Gene3D" id="1.10.510.10">
    <property type="entry name" value="Transferase(Phosphotransferase) domain 1"/>
    <property type="match status" value="1"/>
</dbReference>
<dbReference type="PROSITE" id="PS00107">
    <property type="entry name" value="PROTEIN_KINASE_ATP"/>
    <property type="match status" value="1"/>
</dbReference>